<dbReference type="AlphaFoldDB" id="A0A8J6G4D8"/>
<dbReference type="PANTHER" id="PTHR21419:SF25">
    <property type="entry name" value="PROTEIN FAM234B"/>
    <property type="match status" value="1"/>
</dbReference>
<sequence length="169" mass="19243">MFTVMESSFSSWRRHQIPTAAASRLQPRQGLVLLREQDLMPLWKLSLHGLRRQHGVGMKKMMVVDGGSGSIIWSHTFPSVLLHLTNTTGTVTTSEVQINDIWKDAFYVTRTTGMSPDGHPTSLVISKLSLRWALMEGQMVQLKETTPKIGRGELHRHFSRIKFVDSPYW</sequence>
<evidence type="ECO:0000313" key="5">
    <source>
        <dbReference type="EMBL" id="KAH0504237.1"/>
    </source>
</evidence>
<proteinExistence type="predicted"/>
<reference evidence="5" key="1">
    <citation type="submission" date="2020-03" db="EMBL/GenBank/DDBJ databases">
        <title>Studies in the Genomics of Life Span.</title>
        <authorList>
            <person name="Glass D."/>
        </authorList>
    </citation>
    <scope>NUCLEOTIDE SEQUENCE</scope>
    <source>
        <strain evidence="5">LTLLF</strain>
        <tissue evidence="5">Muscle</tissue>
    </source>
</reference>
<evidence type="ECO:0000256" key="2">
    <source>
        <dbReference type="ARBA" id="ARBA00022692"/>
    </source>
</evidence>
<dbReference type="Proteomes" id="UP000710432">
    <property type="component" value="Unassembled WGS sequence"/>
</dbReference>
<gene>
    <name evidence="5" type="ORF">LTLLF_183875</name>
</gene>
<evidence type="ECO:0000256" key="4">
    <source>
        <dbReference type="ARBA" id="ARBA00023136"/>
    </source>
</evidence>
<dbReference type="GO" id="GO:0016020">
    <property type="term" value="C:membrane"/>
    <property type="evidence" value="ECO:0007669"/>
    <property type="project" value="UniProtKB-SubCell"/>
</dbReference>
<comment type="caution">
    <text evidence="5">The sequence shown here is derived from an EMBL/GenBank/DDBJ whole genome shotgun (WGS) entry which is preliminary data.</text>
</comment>
<dbReference type="EMBL" id="JAATJU010025193">
    <property type="protein sequence ID" value="KAH0504237.1"/>
    <property type="molecule type" value="Genomic_DNA"/>
</dbReference>
<accession>A0A8J6G4D8</accession>
<protein>
    <submittedName>
        <fullName evidence="5">Uncharacterized protein</fullName>
    </submittedName>
</protein>
<dbReference type="PANTHER" id="PTHR21419">
    <property type="match status" value="1"/>
</dbReference>
<keyword evidence="3" id="KW-1133">Transmembrane helix</keyword>
<name>A0A8J6G4D8_MICOH</name>
<evidence type="ECO:0000256" key="1">
    <source>
        <dbReference type="ARBA" id="ARBA00004167"/>
    </source>
</evidence>
<dbReference type="InterPro" id="IPR045232">
    <property type="entry name" value="FAM234"/>
</dbReference>
<evidence type="ECO:0000313" key="6">
    <source>
        <dbReference type="Proteomes" id="UP000710432"/>
    </source>
</evidence>
<keyword evidence="4" id="KW-0472">Membrane</keyword>
<evidence type="ECO:0000256" key="3">
    <source>
        <dbReference type="ARBA" id="ARBA00022989"/>
    </source>
</evidence>
<organism evidence="5 6">
    <name type="scientific">Microtus ochrogaster</name>
    <name type="common">Prairie vole</name>
    <dbReference type="NCBI Taxonomy" id="79684"/>
    <lineage>
        <taxon>Eukaryota</taxon>
        <taxon>Metazoa</taxon>
        <taxon>Chordata</taxon>
        <taxon>Craniata</taxon>
        <taxon>Vertebrata</taxon>
        <taxon>Euteleostomi</taxon>
        <taxon>Mammalia</taxon>
        <taxon>Eutheria</taxon>
        <taxon>Euarchontoglires</taxon>
        <taxon>Glires</taxon>
        <taxon>Rodentia</taxon>
        <taxon>Myomorpha</taxon>
        <taxon>Muroidea</taxon>
        <taxon>Cricetidae</taxon>
        <taxon>Arvicolinae</taxon>
        <taxon>Microtus</taxon>
    </lineage>
</organism>
<comment type="subcellular location">
    <subcellularLocation>
        <location evidence="1">Membrane</location>
        <topology evidence="1">Single-pass membrane protein</topology>
    </subcellularLocation>
</comment>
<keyword evidence="2" id="KW-0812">Transmembrane</keyword>